<dbReference type="Pfam" id="PF01177">
    <property type="entry name" value="Asp_Glu_race"/>
    <property type="match status" value="1"/>
</dbReference>
<name>A0A1B1M4G8_STRLN</name>
<keyword evidence="2" id="KW-1185">Reference proteome</keyword>
<gene>
    <name evidence="1" type="ORF">SLINC_1079</name>
</gene>
<dbReference type="Proteomes" id="UP000092598">
    <property type="component" value="Chromosome"/>
</dbReference>
<accession>A0A1B1M4G8</accession>
<sequence>MKAGTRDARTTALLARAAQRLTEQGAQAVIAGCTEIPLGLSAEAVKVPLIDPALVLAQALIRRAGAEGRIEQVG</sequence>
<proteinExistence type="predicted"/>
<protein>
    <submittedName>
        <fullName evidence="1">Aspartate racemase</fullName>
    </submittedName>
</protein>
<evidence type="ECO:0000313" key="2">
    <source>
        <dbReference type="Proteomes" id="UP000092598"/>
    </source>
</evidence>
<dbReference type="EMBL" id="CP016438">
    <property type="protein sequence ID" value="ANS63303.1"/>
    <property type="molecule type" value="Genomic_DNA"/>
</dbReference>
<dbReference type="Gene3D" id="3.40.50.1860">
    <property type="match status" value="1"/>
</dbReference>
<dbReference type="AlphaFoldDB" id="A0A1B1M4G8"/>
<organism evidence="1 2">
    <name type="scientific">Streptomyces lincolnensis</name>
    <dbReference type="NCBI Taxonomy" id="1915"/>
    <lineage>
        <taxon>Bacteria</taxon>
        <taxon>Bacillati</taxon>
        <taxon>Actinomycetota</taxon>
        <taxon>Actinomycetes</taxon>
        <taxon>Kitasatosporales</taxon>
        <taxon>Streptomycetaceae</taxon>
        <taxon>Streptomyces</taxon>
    </lineage>
</organism>
<dbReference type="STRING" id="1915.SLINC_1079"/>
<dbReference type="SUPFAM" id="SSF53681">
    <property type="entry name" value="Aspartate/glutamate racemase"/>
    <property type="match status" value="1"/>
</dbReference>
<dbReference type="InterPro" id="IPR001920">
    <property type="entry name" value="Asp/Glu_race"/>
</dbReference>
<evidence type="ECO:0000313" key="1">
    <source>
        <dbReference type="EMBL" id="ANS63303.1"/>
    </source>
</evidence>
<dbReference type="InterPro" id="IPR015942">
    <property type="entry name" value="Asp/Glu/hydantoin_racemase"/>
</dbReference>
<reference evidence="1 2" key="1">
    <citation type="submission" date="2016-07" db="EMBL/GenBank/DDBJ databases">
        <title>Enhancement of antibiotic productionsby engineered nitrateutilization in actinobacteria.</title>
        <authorList>
            <person name="Meng S.C."/>
        </authorList>
    </citation>
    <scope>NUCLEOTIDE SEQUENCE [LARGE SCALE GENOMIC DNA]</scope>
    <source>
        <strain evidence="1 2">NRRL 2936</strain>
    </source>
</reference>
<dbReference type="KEGG" id="sls:SLINC_1079"/>
<dbReference type="GO" id="GO:0047661">
    <property type="term" value="F:amino-acid racemase activity"/>
    <property type="evidence" value="ECO:0007669"/>
    <property type="project" value="InterPro"/>
</dbReference>